<dbReference type="EMBL" id="LIAV01000018">
    <property type="protein sequence ID" value="KRO41194.1"/>
    <property type="molecule type" value="Genomic_DNA"/>
</dbReference>
<protein>
    <submittedName>
        <fullName evidence="2">Uncharacterized protein</fullName>
    </submittedName>
</protein>
<gene>
    <name evidence="2" type="ORF">ABR63_01695</name>
</gene>
<keyword evidence="1" id="KW-1133">Transmembrane helix</keyword>
<accession>A0A0R2Q060</accession>
<proteinExistence type="predicted"/>
<keyword evidence="1" id="KW-0472">Membrane</keyword>
<dbReference type="Proteomes" id="UP000050874">
    <property type="component" value="Unassembled WGS sequence"/>
</dbReference>
<feature type="transmembrane region" description="Helical" evidence="1">
    <location>
        <begin position="12"/>
        <end position="32"/>
    </location>
</feature>
<dbReference type="AlphaFoldDB" id="A0A0R2Q060"/>
<organism evidence="2 3">
    <name type="scientific">SAR86 cluster bacterium BACL1 MAG-120920-bin57</name>
    <dbReference type="NCBI Taxonomy" id="1655571"/>
    <lineage>
        <taxon>Bacteria</taxon>
        <taxon>Pseudomonadati</taxon>
        <taxon>Pseudomonadota</taxon>
        <taxon>Gammaproteobacteria</taxon>
        <taxon>SAR86 cluster</taxon>
    </lineage>
</organism>
<comment type="caution">
    <text evidence="2">The sequence shown here is derived from an EMBL/GenBank/DDBJ whole genome shotgun (WGS) entry which is preliminary data.</text>
</comment>
<reference evidence="3" key="1">
    <citation type="submission" date="2015-10" db="EMBL/GenBank/DDBJ databases">
        <title>Metagenome-Assembled Genomes uncover a global brackish microbiome.</title>
        <authorList>
            <person name="Hugerth L.W."/>
            <person name="Larsson J."/>
            <person name="Alneberg J."/>
            <person name="Lindh M.V."/>
            <person name="Legrand C."/>
            <person name="Pinhassi J."/>
            <person name="Andersson A."/>
        </authorList>
    </citation>
    <scope>NUCLEOTIDE SEQUENCE [LARGE SCALE GENOMIC DNA]</scope>
</reference>
<keyword evidence="1" id="KW-0812">Transmembrane</keyword>
<evidence type="ECO:0000256" key="1">
    <source>
        <dbReference type="SAM" id="Phobius"/>
    </source>
</evidence>
<evidence type="ECO:0000313" key="3">
    <source>
        <dbReference type="Proteomes" id="UP000050874"/>
    </source>
</evidence>
<evidence type="ECO:0000313" key="2">
    <source>
        <dbReference type="EMBL" id="KRO41194.1"/>
    </source>
</evidence>
<name>A0A0R2Q060_9GAMM</name>
<sequence length="133" mass="15071">MKVNFIFLKKFLIGILGLTALYYLATLTFLLISQPNPTQNNFSAISNSQYREPVTDQNMSETSSSSFDYKVVGYRAGQNRASVIVEKNNQTYVVQQGELLDNRYKLISVDSEVAVFSQNGKNYLLSTQLHKEN</sequence>